<name>A0A328VG62_9CHLR</name>
<dbReference type="Gene3D" id="3.60.15.10">
    <property type="entry name" value="Ribonuclease Z/Hydroxyacylglutathione hydrolase-like"/>
    <property type="match status" value="1"/>
</dbReference>
<comment type="caution">
    <text evidence="3">The sequence shown here is derived from an EMBL/GenBank/DDBJ whole genome shotgun (WGS) entry which is preliminary data.</text>
</comment>
<dbReference type="Pfam" id="PF12706">
    <property type="entry name" value="Lactamase_B_2"/>
    <property type="match status" value="1"/>
</dbReference>
<dbReference type="CDD" id="cd16272">
    <property type="entry name" value="RNaseZ_MBL-fold"/>
    <property type="match status" value="1"/>
</dbReference>
<dbReference type="GO" id="GO:0042781">
    <property type="term" value="F:3'-tRNA processing endoribonuclease activity"/>
    <property type="evidence" value="ECO:0007669"/>
    <property type="project" value="TreeGrafter"/>
</dbReference>
<dbReference type="AlphaFoldDB" id="A0A328VG62"/>
<evidence type="ECO:0000256" key="1">
    <source>
        <dbReference type="ARBA" id="ARBA00022759"/>
    </source>
</evidence>
<keyword evidence="4" id="KW-1185">Reference proteome</keyword>
<keyword evidence="1" id="KW-0255">Endonuclease</keyword>
<reference evidence="3 4" key="1">
    <citation type="submission" date="2016-08" db="EMBL/GenBank/DDBJ databases">
        <title>Analysis of Carbohydrate Active Enzymes in Thermogemmatispora T81 Reveals Carbohydrate Degradation Ability.</title>
        <authorList>
            <person name="Tomazini A."/>
            <person name="Lal S."/>
            <person name="Stott M."/>
            <person name="Henrissat B."/>
            <person name="Polikarpov I."/>
            <person name="Sparling R."/>
            <person name="Levin D.B."/>
        </authorList>
    </citation>
    <scope>NUCLEOTIDE SEQUENCE [LARGE SCALE GENOMIC DNA]</scope>
    <source>
        <strain evidence="3 4">T81</strain>
    </source>
</reference>
<keyword evidence="1" id="KW-0540">Nuclease</keyword>
<dbReference type="SUPFAM" id="SSF56281">
    <property type="entry name" value="Metallo-hydrolase/oxidoreductase"/>
    <property type="match status" value="1"/>
</dbReference>
<gene>
    <name evidence="3" type="ORF">A4R35_13145</name>
</gene>
<keyword evidence="1" id="KW-0378">Hydrolase</keyword>
<dbReference type="PANTHER" id="PTHR46018">
    <property type="entry name" value="ZINC PHOSPHODIESTERASE ELAC PROTEIN 1"/>
    <property type="match status" value="1"/>
</dbReference>
<dbReference type="Proteomes" id="UP000248706">
    <property type="component" value="Unassembled WGS sequence"/>
</dbReference>
<sequence length="246" mass="27897">MSYLMLLGTGTCQIELERRASSVLLQLAGLPILFDCGRGISQRLTEVGLNPNALEHIVISHFHPDHVSDLIPLLHAGAWSRRQPRKYDLHLYGPPGLQRLIDGLMRLFSPHSFRQPHYQILVHEITEDAFQIGPYLFDFIELPPAGNHGLRFSWQGQRYAITGDSSFHEQERLFLQGVDLAIIDSGHLSDDEIIQLAAATQVRTLVCSHLYRELDVVRLQERARAEGYRGTIIVGRDLMTFVLPDE</sequence>
<dbReference type="PANTHER" id="PTHR46018:SF2">
    <property type="entry name" value="ZINC PHOSPHODIESTERASE ELAC PROTEIN 1"/>
    <property type="match status" value="1"/>
</dbReference>
<dbReference type="OrthoDB" id="9800940at2"/>
<dbReference type="SMART" id="SM00849">
    <property type="entry name" value="Lactamase_B"/>
    <property type="match status" value="1"/>
</dbReference>
<evidence type="ECO:0000313" key="3">
    <source>
        <dbReference type="EMBL" id="RAQ96487.1"/>
    </source>
</evidence>
<dbReference type="InterPro" id="IPR001279">
    <property type="entry name" value="Metallo-B-lactamas"/>
</dbReference>
<dbReference type="EMBL" id="MCIF01000002">
    <property type="protein sequence ID" value="RAQ96487.1"/>
    <property type="molecule type" value="Genomic_DNA"/>
</dbReference>
<evidence type="ECO:0000313" key="4">
    <source>
        <dbReference type="Proteomes" id="UP000248706"/>
    </source>
</evidence>
<feature type="domain" description="Metallo-beta-lactamase" evidence="2">
    <location>
        <begin position="19"/>
        <end position="209"/>
    </location>
</feature>
<proteinExistence type="predicted"/>
<evidence type="ECO:0000259" key="2">
    <source>
        <dbReference type="SMART" id="SM00849"/>
    </source>
</evidence>
<accession>A0A328VG62</accession>
<organism evidence="3 4">
    <name type="scientific">Thermogemmatispora tikiterensis</name>
    <dbReference type="NCBI Taxonomy" id="1825093"/>
    <lineage>
        <taxon>Bacteria</taxon>
        <taxon>Bacillati</taxon>
        <taxon>Chloroflexota</taxon>
        <taxon>Ktedonobacteria</taxon>
        <taxon>Thermogemmatisporales</taxon>
        <taxon>Thermogemmatisporaceae</taxon>
        <taxon>Thermogemmatispora</taxon>
    </lineage>
</organism>
<dbReference type="RefSeq" id="WP_112430102.1">
    <property type="nucleotide sequence ID" value="NZ_MCIF01000002.1"/>
</dbReference>
<dbReference type="InterPro" id="IPR036866">
    <property type="entry name" value="RibonucZ/Hydroxyglut_hydro"/>
</dbReference>
<protein>
    <recommendedName>
        <fullName evidence="2">Metallo-beta-lactamase domain-containing protein</fullName>
    </recommendedName>
</protein>